<dbReference type="PROSITE" id="PS51099">
    <property type="entry name" value="PTS_EIIB_TYPE_2"/>
    <property type="match status" value="1"/>
</dbReference>
<name>D1AMM5_SEBTE</name>
<dbReference type="InterPro" id="IPR016152">
    <property type="entry name" value="PTrfase/Anion_transptr"/>
</dbReference>
<reference evidence="9" key="1">
    <citation type="submission" date="2009-09" db="EMBL/GenBank/DDBJ databases">
        <title>The complete chromosome of Sebaldella termitidis ATCC 33386.</title>
        <authorList>
            <consortium name="US DOE Joint Genome Institute (JGI-PGF)"/>
            <person name="Lucas S."/>
            <person name="Copeland A."/>
            <person name="Lapidus A."/>
            <person name="Glavina del Rio T."/>
            <person name="Dalin E."/>
            <person name="Tice H."/>
            <person name="Bruce D."/>
            <person name="Goodwin L."/>
            <person name="Pitluck S."/>
            <person name="Kyrpides N."/>
            <person name="Mavromatis K."/>
            <person name="Ivanova N."/>
            <person name="Mikhailova N."/>
            <person name="Sims D."/>
            <person name="Meincke L."/>
            <person name="Brettin T."/>
            <person name="Detter J.C."/>
            <person name="Han C."/>
            <person name="Larimer F."/>
            <person name="Land M."/>
            <person name="Hauser L."/>
            <person name="Markowitz V."/>
            <person name="Cheng J.F."/>
            <person name="Hugenholtz P."/>
            <person name="Woyke T."/>
            <person name="Wu D."/>
            <person name="Eisen J.A."/>
        </authorList>
    </citation>
    <scope>NUCLEOTIDE SEQUENCE [LARGE SCALE GENOMIC DNA]</scope>
    <source>
        <strain evidence="9">ATCC 33386 / NCTC 11300</strain>
    </source>
</reference>
<dbReference type="InterPro" id="IPR036634">
    <property type="entry name" value="PRD_sf"/>
</dbReference>
<dbReference type="PANTHER" id="PTHR30185">
    <property type="entry name" value="CRYPTIC BETA-GLUCOSIDE BGL OPERON ANTITERMINATOR"/>
    <property type="match status" value="1"/>
</dbReference>
<keyword evidence="9" id="KW-1185">Reference proteome</keyword>
<evidence type="ECO:0000259" key="7">
    <source>
        <dbReference type="PROSITE" id="PS51372"/>
    </source>
</evidence>
<dbReference type="GO" id="GO:0008982">
    <property type="term" value="F:protein-N(PI)-phosphohistidine-sugar phosphotransferase activity"/>
    <property type="evidence" value="ECO:0007669"/>
    <property type="project" value="InterPro"/>
</dbReference>
<dbReference type="GO" id="GO:0009401">
    <property type="term" value="P:phosphoenolpyruvate-dependent sugar phosphotransferase system"/>
    <property type="evidence" value="ECO:0007669"/>
    <property type="project" value="InterPro"/>
</dbReference>
<dbReference type="PANTHER" id="PTHR30185:SF18">
    <property type="entry name" value="TRANSCRIPTIONAL REGULATOR MTLR"/>
    <property type="match status" value="1"/>
</dbReference>
<dbReference type="Pfam" id="PF08279">
    <property type="entry name" value="HTH_11"/>
    <property type="match status" value="1"/>
</dbReference>
<dbReference type="SUPFAM" id="SSF52794">
    <property type="entry name" value="PTS system IIB component-like"/>
    <property type="match status" value="1"/>
</dbReference>
<evidence type="ECO:0000313" key="9">
    <source>
        <dbReference type="Proteomes" id="UP000000845"/>
    </source>
</evidence>
<dbReference type="InterPro" id="IPR013011">
    <property type="entry name" value="PTS_EIIB_2"/>
</dbReference>
<dbReference type="CDD" id="cd05568">
    <property type="entry name" value="PTS_IIB_bgl_like"/>
    <property type="match status" value="1"/>
</dbReference>
<keyword evidence="2" id="KW-0677">Repeat</keyword>
<dbReference type="AlphaFoldDB" id="D1AMM5"/>
<keyword evidence="3" id="KW-0805">Transcription regulation</keyword>
<evidence type="ECO:0000256" key="2">
    <source>
        <dbReference type="ARBA" id="ARBA00022737"/>
    </source>
</evidence>
<dbReference type="Proteomes" id="UP000000845">
    <property type="component" value="Chromosome"/>
</dbReference>
<dbReference type="SUPFAM" id="SSF63520">
    <property type="entry name" value="PTS-regulatory domain, PRD"/>
    <property type="match status" value="2"/>
</dbReference>
<evidence type="ECO:0000256" key="1">
    <source>
        <dbReference type="ARBA" id="ARBA00022679"/>
    </source>
</evidence>
<dbReference type="Gene3D" id="3.40.50.2300">
    <property type="match status" value="1"/>
</dbReference>
<dbReference type="PROSITE" id="PS51372">
    <property type="entry name" value="PRD_2"/>
    <property type="match status" value="2"/>
</dbReference>
<evidence type="ECO:0000256" key="3">
    <source>
        <dbReference type="ARBA" id="ARBA00023015"/>
    </source>
</evidence>
<dbReference type="InterPro" id="IPR036095">
    <property type="entry name" value="PTS_EIIB-like_sf"/>
</dbReference>
<keyword evidence="1" id="KW-0808">Transferase</keyword>
<evidence type="ECO:0000313" key="8">
    <source>
        <dbReference type="EMBL" id="ACZ09599.1"/>
    </source>
</evidence>
<protein>
    <submittedName>
        <fullName evidence="8">Transcriptional antiterminator, BglG</fullName>
    </submittedName>
</protein>
<dbReference type="SUPFAM" id="SSF55804">
    <property type="entry name" value="Phoshotransferase/anion transport protein"/>
    <property type="match status" value="1"/>
</dbReference>
<evidence type="ECO:0000256" key="5">
    <source>
        <dbReference type="ARBA" id="ARBA00023163"/>
    </source>
</evidence>
<dbReference type="HOGENOM" id="CLU_013442_2_1_0"/>
<feature type="domain" description="PRD" evidence="7">
    <location>
        <begin position="200"/>
        <end position="306"/>
    </location>
</feature>
<feature type="domain" description="PRD" evidence="7">
    <location>
        <begin position="316"/>
        <end position="424"/>
    </location>
</feature>
<dbReference type="InterPro" id="IPR013196">
    <property type="entry name" value="HTH_11"/>
</dbReference>
<dbReference type="Pfam" id="PF00874">
    <property type="entry name" value="PRD"/>
    <property type="match status" value="2"/>
</dbReference>
<accession>D1AMM5</accession>
<keyword evidence="4" id="KW-0010">Activator</keyword>
<dbReference type="InterPro" id="IPR050661">
    <property type="entry name" value="BglG_antiterminators"/>
</dbReference>
<dbReference type="EMBL" id="CP001739">
    <property type="protein sequence ID" value="ACZ09599.1"/>
    <property type="molecule type" value="Genomic_DNA"/>
</dbReference>
<reference evidence="8 9" key="2">
    <citation type="journal article" date="2010" name="Stand. Genomic Sci.">
        <title>Complete genome sequence of Sebaldella termitidis type strain (NCTC 11300).</title>
        <authorList>
            <person name="Harmon-Smith M."/>
            <person name="Celia L."/>
            <person name="Chertkov O."/>
            <person name="Lapidus A."/>
            <person name="Copeland A."/>
            <person name="Glavina Del Rio T."/>
            <person name="Nolan M."/>
            <person name="Lucas S."/>
            <person name="Tice H."/>
            <person name="Cheng J.F."/>
            <person name="Han C."/>
            <person name="Detter J.C."/>
            <person name="Bruce D."/>
            <person name="Goodwin L."/>
            <person name="Pitluck S."/>
            <person name="Pati A."/>
            <person name="Liolios K."/>
            <person name="Ivanova N."/>
            <person name="Mavromatis K."/>
            <person name="Mikhailova N."/>
            <person name="Chen A."/>
            <person name="Palaniappan K."/>
            <person name="Land M."/>
            <person name="Hauser L."/>
            <person name="Chang Y.J."/>
            <person name="Jeffries C.D."/>
            <person name="Brettin T."/>
            <person name="Goker M."/>
            <person name="Beck B."/>
            <person name="Bristow J."/>
            <person name="Eisen J.A."/>
            <person name="Markowitz V."/>
            <person name="Hugenholtz P."/>
            <person name="Kyrpides N.C."/>
            <person name="Klenk H.P."/>
            <person name="Chen F."/>
        </authorList>
    </citation>
    <scope>NUCLEOTIDE SEQUENCE [LARGE SCALE GENOMIC DNA]</scope>
    <source>
        <strain evidence="9">ATCC 33386 / NCTC 11300</strain>
    </source>
</reference>
<evidence type="ECO:0000259" key="6">
    <source>
        <dbReference type="PROSITE" id="PS51099"/>
    </source>
</evidence>
<organism evidence="8 9">
    <name type="scientific">Sebaldella termitidis (strain ATCC 33386 / NCTC 11300)</name>
    <dbReference type="NCBI Taxonomy" id="526218"/>
    <lineage>
        <taxon>Bacteria</taxon>
        <taxon>Fusobacteriati</taxon>
        <taxon>Fusobacteriota</taxon>
        <taxon>Fusobacteriia</taxon>
        <taxon>Fusobacteriales</taxon>
        <taxon>Leptotrichiaceae</taxon>
        <taxon>Sebaldella</taxon>
    </lineage>
</organism>
<dbReference type="eggNOG" id="COG3711">
    <property type="taxonomic scope" value="Bacteria"/>
</dbReference>
<dbReference type="Gene3D" id="1.10.1790.10">
    <property type="entry name" value="PRD domain"/>
    <property type="match status" value="2"/>
</dbReference>
<evidence type="ECO:0000256" key="4">
    <source>
        <dbReference type="ARBA" id="ARBA00023159"/>
    </source>
</evidence>
<dbReference type="GO" id="GO:0006355">
    <property type="term" value="P:regulation of DNA-templated transcription"/>
    <property type="evidence" value="ECO:0007669"/>
    <property type="project" value="InterPro"/>
</dbReference>
<dbReference type="KEGG" id="str:Sterm_2754"/>
<dbReference type="RefSeq" id="WP_012862193.1">
    <property type="nucleotide sequence ID" value="NC_013517.1"/>
</dbReference>
<dbReference type="Gene3D" id="1.10.10.10">
    <property type="entry name" value="Winged helix-like DNA-binding domain superfamily/Winged helix DNA-binding domain"/>
    <property type="match status" value="2"/>
</dbReference>
<feature type="domain" description="PTS EIIB type-2" evidence="6">
    <location>
        <begin position="425"/>
        <end position="515"/>
    </location>
</feature>
<dbReference type="STRING" id="526218.Sterm_2754"/>
<dbReference type="Pfam" id="PF05043">
    <property type="entry name" value="Mga"/>
    <property type="match status" value="1"/>
</dbReference>
<keyword evidence="5" id="KW-0804">Transcription</keyword>
<gene>
    <name evidence="8" type="ordered locus">Sterm_2754</name>
</gene>
<dbReference type="InterPro" id="IPR007737">
    <property type="entry name" value="Mga_HTH"/>
</dbReference>
<sequence>MHSLLSRQKEIIIYLMDKGDYIPVKNIAENIRVSEKTVYRELKAIEEYLKSRYIFLEKRPGTGIKLNITKEQKMKLNFELHAGKENKNDYMSTEYRRQKILTEFLSNSPKAYSIQQLSEKYYISRASIVNDLKYIEDRIKQYDLRLERNKNGTMLTGSEMNIRKAILGIINELMTANHENKNGLRESRLNDENLYELFGQFGREEVEAVAKILKDTEQKLNYTMGEIYYINMITHILILIKRLRNGNILYENKMRRDIRKTDKRIYTISQEMSGKITETFKIEVPEEETYFIYQYLISSGMEIINAGTDTSELLLDTSPVIMEIAEEIIRKISEIVDFKLTPDKQLYESLILHLKAMMNRLKYNISIKNPILEDIKKEFSAIYGLVGLVTLDTLEKYNIRAISPDEIGYLTFYFQAAVEQNMKQKRVLVVCSSGVGSSHLLRGRIRHSFPEWDIADVISTGRLKAGYDLKDIDLIISTINISGIDMPIAYVTALFNEADVRNVTEIYLKNALKSKNTAFSFKGIKKFLNKRYIQIENEIFSEKTNVKKLIKKIINENYLEIRNAKEYISEIHINESFSVYLIKKDIVTKTCVGFRIKSSAAGEYKADIIIGVKDNDEIHRQLLREIFELYNNKELLKKICFCRNTNEISELINLN</sequence>
<proteinExistence type="predicted"/>
<dbReference type="InterPro" id="IPR036388">
    <property type="entry name" value="WH-like_DNA-bd_sf"/>
</dbReference>
<dbReference type="InterPro" id="IPR011608">
    <property type="entry name" value="PRD"/>
</dbReference>